<gene>
    <name evidence="6" type="ORF">DS031_22530</name>
</gene>
<dbReference type="SUPFAM" id="SSF55383">
    <property type="entry name" value="Copper amine oxidase, domain N"/>
    <property type="match status" value="1"/>
</dbReference>
<dbReference type="InterPro" id="IPR036582">
    <property type="entry name" value="Mao_N_sf"/>
</dbReference>
<dbReference type="PRINTS" id="PR00765">
    <property type="entry name" value="CRBOXYPTASEA"/>
</dbReference>
<dbReference type="PROSITE" id="PS51272">
    <property type="entry name" value="SLH"/>
    <property type="match status" value="3"/>
</dbReference>
<feature type="domain" description="Peptidase M14" evidence="5">
    <location>
        <begin position="37"/>
        <end position="333"/>
    </location>
</feature>
<feature type="compositionally biased region" description="Acidic residues" evidence="3">
    <location>
        <begin position="729"/>
        <end position="744"/>
    </location>
</feature>
<dbReference type="SMART" id="SM00631">
    <property type="entry name" value="Zn_pept"/>
    <property type="match status" value="1"/>
</dbReference>
<dbReference type="InterPro" id="IPR000834">
    <property type="entry name" value="Peptidase_M14"/>
</dbReference>
<feature type="region of interest" description="Disordered" evidence="3">
    <location>
        <begin position="726"/>
        <end position="798"/>
    </location>
</feature>
<dbReference type="Gene3D" id="3.30.457.10">
    <property type="entry name" value="Copper amine oxidase-like, N-terminal domain"/>
    <property type="match status" value="1"/>
</dbReference>
<organism evidence="6 7">
    <name type="scientific">Bacillus taeanensis</name>
    <dbReference type="NCBI Taxonomy" id="273032"/>
    <lineage>
        <taxon>Bacteria</taxon>
        <taxon>Bacillati</taxon>
        <taxon>Bacillota</taxon>
        <taxon>Bacilli</taxon>
        <taxon>Bacillales</taxon>
        <taxon>Bacillaceae</taxon>
        <taxon>Bacillus</taxon>
    </lineage>
</organism>
<evidence type="ECO:0000256" key="1">
    <source>
        <dbReference type="ARBA" id="ARBA00022729"/>
    </source>
</evidence>
<dbReference type="Pfam" id="PF00246">
    <property type="entry name" value="Peptidase_M14"/>
    <property type="match status" value="1"/>
</dbReference>
<feature type="active site" description="Proton donor/acceptor" evidence="2">
    <location>
        <position position="300"/>
    </location>
</feature>
<dbReference type="PROSITE" id="PS52035">
    <property type="entry name" value="PEPTIDASE_M14"/>
    <property type="match status" value="1"/>
</dbReference>
<evidence type="ECO:0000313" key="7">
    <source>
        <dbReference type="Proteomes" id="UP000253314"/>
    </source>
</evidence>
<dbReference type="InterPro" id="IPR034274">
    <property type="entry name" value="ENP1_M14_CPD"/>
</dbReference>
<reference evidence="6 7" key="1">
    <citation type="submission" date="2018-07" db="EMBL/GenBank/DDBJ databases">
        <title>Lottiidibacillus patelloidae gen. nov., sp. nov., isolated from the intestinal tract of a marine limpet and the reclassification of B. taeanensis BH030017T, B. algicola KMM 3737T and B. hwajinpoensis SW-72T as genus Lottiidibacillus.</title>
        <authorList>
            <person name="Liu R."/>
            <person name="Huang Z."/>
        </authorList>
    </citation>
    <scope>NUCLEOTIDE SEQUENCE [LARGE SCALE GENOMIC DNA]</scope>
    <source>
        <strain evidence="6 7">BH030017</strain>
    </source>
</reference>
<dbReference type="InterPro" id="IPR051465">
    <property type="entry name" value="Cell_Envelope_Struct_Comp"/>
</dbReference>
<comment type="caution">
    <text evidence="6">The sequence shown here is derived from an EMBL/GenBank/DDBJ whole genome shotgun (WGS) entry which is preliminary data.</text>
</comment>
<proteinExistence type="inferred from homology"/>
<dbReference type="Pfam" id="PF07833">
    <property type="entry name" value="Cu_amine_oxidN1"/>
    <property type="match status" value="1"/>
</dbReference>
<dbReference type="InterPro" id="IPR012854">
    <property type="entry name" value="Cu_amine_oxidase-like_N"/>
</dbReference>
<evidence type="ECO:0000259" key="5">
    <source>
        <dbReference type="PROSITE" id="PS52035"/>
    </source>
</evidence>
<feature type="compositionally biased region" description="Polar residues" evidence="3">
    <location>
        <begin position="762"/>
        <end position="772"/>
    </location>
</feature>
<keyword evidence="7" id="KW-1185">Reference proteome</keyword>
<dbReference type="SUPFAM" id="SSF53187">
    <property type="entry name" value="Zn-dependent exopeptidases"/>
    <property type="match status" value="1"/>
</dbReference>
<dbReference type="EMBL" id="QOCW01000039">
    <property type="protein sequence ID" value="RBW67379.1"/>
    <property type="molecule type" value="Genomic_DNA"/>
</dbReference>
<dbReference type="PANTHER" id="PTHR43308">
    <property type="entry name" value="OUTER MEMBRANE PROTEIN ALPHA-RELATED"/>
    <property type="match status" value="1"/>
</dbReference>
<dbReference type="Proteomes" id="UP000253314">
    <property type="component" value="Unassembled WGS sequence"/>
</dbReference>
<dbReference type="Gene3D" id="3.40.630.10">
    <property type="entry name" value="Zn peptidases"/>
    <property type="match status" value="1"/>
</dbReference>
<evidence type="ECO:0008006" key="8">
    <source>
        <dbReference type="Google" id="ProtNLM"/>
    </source>
</evidence>
<protein>
    <recommendedName>
        <fullName evidence="8">Peptidase M14</fullName>
    </recommendedName>
</protein>
<name>A0A366XRI1_9BACI</name>
<dbReference type="CDD" id="cd06229">
    <property type="entry name" value="M14_Endopeptidase_I"/>
    <property type="match status" value="1"/>
</dbReference>
<dbReference type="GO" id="GO:0008270">
    <property type="term" value="F:zinc ion binding"/>
    <property type="evidence" value="ECO:0007669"/>
    <property type="project" value="InterPro"/>
</dbReference>
<feature type="domain" description="SLH" evidence="4">
    <location>
        <begin position="666"/>
        <end position="729"/>
    </location>
</feature>
<dbReference type="InterPro" id="IPR001119">
    <property type="entry name" value="SLH_dom"/>
</dbReference>
<dbReference type="GO" id="GO:0004181">
    <property type="term" value="F:metallocarboxypeptidase activity"/>
    <property type="evidence" value="ECO:0007669"/>
    <property type="project" value="InterPro"/>
</dbReference>
<dbReference type="PANTHER" id="PTHR43308:SF5">
    <property type="entry name" value="S-LAYER PROTEIN _ PEPTIDOGLYCAN ENDO-BETA-N-ACETYLGLUCOSAMINIDASE"/>
    <property type="match status" value="1"/>
</dbReference>
<comment type="similarity">
    <text evidence="2">Belongs to the peptidase M14 family.</text>
</comment>
<sequence>MDKVFKHIIAVFAIILFINFGFISEQGQAQKIVSTSSTYTYAEMVADIKALQKKYPHLITYKSIGKSEYGRDIYAVSLGSGNSTVFINGSHHAREWITTVLNMDMIEQYASAAASGTNISNYNARKILDETTMWFVPMVNPDGVILQQFGLSAFPDSVHGSLIVMNEGSTNFKRWKANAKGVDLNRQYDAGWPTIANNPGYPKWSHYKGTAPHSAAETKAIVQFIKEIDPEMTSAYHSSGEILYWKYKQPTDRLNRDYVYAKKISEYTGYRLFMPGSNPSGGGLTDWFIEKYKRPGFTPEVGNYAGDTHVSLGEYPEIWNQNRYVGLYIAQEGYKLYLARGGKPKAPPIIEVTVFINGEKQIFDQPAQLIEGRTLVPVRGVFEKLGAVVKWDGSTSTVTVVKNDRHITMKVGSKTAQVNGENIELDIPMKIINGRTMVPLRIIAEGIGAEIKWNGTKNEAAILLDETPPEAPKVNKLSDLDESVSGKAEINSTVTVRLNNEVIGTAVAKNGTFKITIPIFEAGTTLTVSTADESGNESNQIEVTVLETAGYPDTAGHWAIEPIRQLKEEGIIAGYPNGNFGVEDPIRRADAAVILMRSFQLEAGEQTNMTFPDVPEDQYYTPAVSALTKAGWLSGYKDGTFRPDGSLTRAEMASLLVTAFEVELKEPVSFSDVSGKFWAAEAIRILASNEVISGYLDGTFRPNQPITRAEFTALLYRCLTQFPKITDIPNEESQEPTESNEETTNEPPADSVQKLNEEVINEPQTPADSTKQSNEEINKTTIEEIEEMPKESQKETAE</sequence>
<accession>A0A366XRI1</accession>
<dbReference type="AlphaFoldDB" id="A0A366XRI1"/>
<dbReference type="InterPro" id="IPR013783">
    <property type="entry name" value="Ig-like_fold"/>
</dbReference>
<dbReference type="InterPro" id="IPR041498">
    <property type="entry name" value="Big_6"/>
</dbReference>
<feature type="domain" description="SLH" evidence="4">
    <location>
        <begin position="546"/>
        <end position="609"/>
    </location>
</feature>
<dbReference type="Pfam" id="PF00395">
    <property type="entry name" value="SLH"/>
    <property type="match status" value="3"/>
</dbReference>
<evidence type="ECO:0000259" key="4">
    <source>
        <dbReference type="PROSITE" id="PS51272"/>
    </source>
</evidence>
<feature type="domain" description="SLH" evidence="4">
    <location>
        <begin position="610"/>
        <end position="665"/>
    </location>
</feature>
<evidence type="ECO:0000313" key="6">
    <source>
        <dbReference type="EMBL" id="RBW67379.1"/>
    </source>
</evidence>
<feature type="compositionally biased region" description="Basic and acidic residues" evidence="3">
    <location>
        <begin position="773"/>
        <end position="798"/>
    </location>
</feature>
<evidence type="ECO:0000256" key="3">
    <source>
        <dbReference type="SAM" id="MobiDB-lite"/>
    </source>
</evidence>
<dbReference type="Gene3D" id="2.60.40.10">
    <property type="entry name" value="Immunoglobulins"/>
    <property type="match status" value="1"/>
</dbReference>
<evidence type="ECO:0000256" key="2">
    <source>
        <dbReference type="PROSITE-ProRule" id="PRU01379"/>
    </source>
</evidence>
<dbReference type="GO" id="GO:0006508">
    <property type="term" value="P:proteolysis"/>
    <property type="evidence" value="ECO:0007669"/>
    <property type="project" value="InterPro"/>
</dbReference>
<dbReference type="Pfam" id="PF17936">
    <property type="entry name" value="Big_6"/>
    <property type="match status" value="1"/>
</dbReference>
<keyword evidence="1" id="KW-0732">Signal</keyword>